<dbReference type="SUPFAM" id="SSF142764">
    <property type="entry name" value="YgbK-like"/>
    <property type="match status" value="1"/>
</dbReference>
<dbReference type="Gene3D" id="3.40.980.20">
    <property type="entry name" value="Four-carbon acid sugar kinase, nucleotide binding domain"/>
    <property type="match status" value="1"/>
</dbReference>
<dbReference type="Proteomes" id="UP000528555">
    <property type="component" value="Unassembled WGS sequence"/>
</dbReference>
<evidence type="ECO:0000256" key="1">
    <source>
        <dbReference type="ARBA" id="ARBA00005715"/>
    </source>
</evidence>
<evidence type="ECO:0000313" key="12">
    <source>
        <dbReference type="Proteomes" id="UP000701680"/>
    </source>
</evidence>
<dbReference type="GO" id="GO:0005524">
    <property type="term" value="F:ATP binding"/>
    <property type="evidence" value="ECO:0007669"/>
    <property type="project" value="UniProtKB-KW"/>
</dbReference>
<dbReference type="EMBL" id="JAAITX010000001">
    <property type="protein sequence ID" value="NVH57363.1"/>
    <property type="molecule type" value="Genomic_DNA"/>
</dbReference>
<evidence type="ECO:0000259" key="8">
    <source>
        <dbReference type="Pfam" id="PF17042"/>
    </source>
</evidence>
<keyword evidence="11" id="KW-1185">Reference proteome</keyword>
<dbReference type="InterPro" id="IPR042213">
    <property type="entry name" value="NBD_C_sf"/>
</dbReference>
<reference evidence="10" key="2">
    <citation type="submission" date="2020-02" db="EMBL/GenBank/DDBJ databases">
        <authorList>
            <person name="Littmann E."/>
            <person name="Sorbara M."/>
        </authorList>
    </citation>
    <scope>NUCLEOTIDE SEQUENCE</scope>
    <source>
        <strain evidence="10">MSK.17.11</strain>
        <strain evidence="9">MSK.17.38</strain>
    </source>
</reference>
<evidence type="ECO:0000256" key="2">
    <source>
        <dbReference type="ARBA" id="ARBA00022679"/>
    </source>
</evidence>
<dbReference type="Pfam" id="PF07005">
    <property type="entry name" value="SBD_N"/>
    <property type="match status" value="1"/>
</dbReference>
<protein>
    <submittedName>
        <fullName evidence="10">Four-carbon acid sugar kinase family protein</fullName>
    </submittedName>
</protein>
<keyword evidence="5" id="KW-0067">ATP-binding</keyword>
<dbReference type="Gene3D" id="3.40.50.10840">
    <property type="entry name" value="Putative sugar-binding, N-terminal domain"/>
    <property type="match status" value="1"/>
</dbReference>
<sequence length="434" mass="48302">MPQCVVIADDLTGANATGVLLKKMNYKAYTVMNTERIELETLSECDCVLYPTDSRGVESEIAYNRVYNVCNLLKNDEVKVYSKRIDSTLRGNLGSETDAMLDGLGEDYVAIVAPCFPSSGRIVIGGYMLVEGIPLHKTNIAIDPKTPVKVSEVEVLFKEQSKYQVSSIYMKDMMHGKHYLADRLLDCVNAGSRIITVDCVTQEDLDLIADAVITSKLKVVAVDPGVFTATLSRKLIVPAKKKEKNKILAVVGSVNSNTKVQMEELWLSQRTHNVFVQTKELLEDEGRREQEIARVTKEILDECDRNVISTVTGDGIYPENRIDFAPYMERYQCSLDEVTGKINQAFAEITYRIFQAEPTFKGLYTSGGDVTVSVCQRFETAGLSLMDEVLPLAAYGQFLKGKFEGVHIITKGGSQGGRDAINRCITYLKEKLYI</sequence>
<dbReference type="OrthoDB" id="9778478at2"/>
<dbReference type="GO" id="GO:0016301">
    <property type="term" value="F:kinase activity"/>
    <property type="evidence" value="ECO:0007669"/>
    <property type="project" value="UniProtKB-KW"/>
</dbReference>
<feature type="domain" description="Four-carbon acid sugar kinase nucleotide binding" evidence="8">
    <location>
        <begin position="248"/>
        <end position="421"/>
    </location>
</feature>
<accession>A0A850HKD6</accession>
<comment type="caution">
    <text evidence="10">The sequence shown here is derived from an EMBL/GenBank/DDBJ whole genome shotgun (WGS) entry which is preliminary data.</text>
</comment>
<organism evidence="10 11">
    <name type="scientific">Dorea phocaeensis</name>
    <dbReference type="NCBI Taxonomy" id="2040291"/>
    <lineage>
        <taxon>Bacteria</taxon>
        <taxon>Bacillati</taxon>
        <taxon>Bacillota</taxon>
        <taxon>Clostridia</taxon>
        <taxon>Lachnospirales</taxon>
        <taxon>Lachnospiraceae</taxon>
        <taxon>Dorea</taxon>
    </lineage>
</organism>
<reference evidence="11 12" key="1">
    <citation type="journal article" date="2020" name="Cell Host Microbe">
        <title>Functional and Genomic Variation between Human-Derived Isolates of Lachnospiraceae Reveals Inter- and Intra-Species Diversity.</title>
        <authorList>
            <person name="Sorbara M.T."/>
            <person name="Littmann E.R."/>
            <person name="Fontana E."/>
            <person name="Moody T.U."/>
            <person name="Kohout C.E."/>
            <person name="Gjonbalaj M."/>
            <person name="Eaton V."/>
            <person name="Seok R."/>
            <person name="Leiner I.M."/>
            <person name="Pamer E.G."/>
        </authorList>
    </citation>
    <scope>NUCLEOTIDE SEQUENCE [LARGE SCALE GENOMIC DNA]</scope>
    <source>
        <strain evidence="10 11">MSK.17.11</strain>
        <strain evidence="9 12">MSK.17.38</strain>
    </source>
</reference>
<dbReference type="AlphaFoldDB" id="A0A850HKD6"/>
<evidence type="ECO:0000256" key="4">
    <source>
        <dbReference type="ARBA" id="ARBA00022777"/>
    </source>
</evidence>
<keyword evidence="3" id="KW-0547">Nucleotide-binding</keyword>
<gene>
    <name evidence="10" type="ORF">G5A66_01605</name>
    <name evidence="9" type="ORF">G5A75_01205</name>
</gene>
<evidence type="ECO:0000313" key="9">
    <source>
        <dbReference type="EMBL" id="NSK13508.1"/>
    </source>
</evidence>
<dbReference type="Proteomes" id="UP000701680">
    <property type="component" value="Unassembled WGS sequence"/>
</dbReference>
<evidence type="ECO:0000256" key="5">
    <source>
        <dbReference type="ARBA" id="ARBA00022840"/>
    </source>
</evidence>
<evidence type="ECO:0000313" key="11">
    <source>
        <dbReference type="Proteomes" id="UP000528555"/>
    </source>
</evidence>
<feature type="domain" description="Four-carbon acid sugar kinase N-terminal" evidence="7">
    <location>
        <begin position="5"/>
        <end position="230"/>
    </location>
</feature>
<dbReference type="InterPro" id="IPR031475">
    <property type="entry name" value="NBD_C"/>
</dbReference>
<dbReference type="InterPro" id="IPR037051">
    <property type="entry name" value="4-carb_acid_sugar_kinase_N_sf"/>
</dbReference>
<dbReference type="Pfam" id="PF17042">
    <property type="entry name" value="NBD_C"/>
    <property type="match status" value="1"/>
</dbReference>
<keyword evidence="4 10" id="KW-0418">Kinase</keyword>
<evidence type="ECO:0000256" key="6">
    <source>
        <dbReference type="ARBA" id="ARBA00023277"/>
    </source>
</evidence>
<dbReference type="InterPro" id="IPR010737">
    <property type="entry name" value="4-carb_acid_sugar_kinase_N"/>
</dbReference>
<keyword evidence="6" id="KW-0119">Carbohydrate metabolism</keyword>
<keyword evidence="2" id="KW-0808">Transferase</keyword>
<evidence type="ECO:0000313" key="10">
    <source>
        <dbReference type="EMBL" id="NVH57363.1"/>
    </source>
</evidence>
<proteinExistence type="inferred from homology"/>
<name>A0A850HKD6_9FIRM</name>
<comment type="similarity">
    <text evidence="1">Belongs to the four-carbon acid sugar kinase family.</text>
</comment>
<evidence type="ECO:0000259" key="7">
    <source>
        <dbReference type="Pfam" id="PF07005"/>
    </source>
</evidence>
<dbReference type="RefSeq" id="WP_101694521.1">
    <property type="nucleotide sequence ID" value="NZ_JAAITX010000001.1"/>
</dbReference>
<evidence type="ECO:0000256" key="3">
    <source>
        <dbReference type="ARBA" id="ARBA00022741"/>
    </source>
</evidence>
<dbReference type="EMBL" id="JAAIUO010000001">
    <property type="protein sequence ID" value="NSK13508.1"/>
    <property type="molecule type" value="Genomic_DNA"/>
</dbReference>